<feature type="transmembrane region" description="Helical" evidence="13">
    <location>
        <begin position="315"/>
        <end position="336"/>
    </location>
</feature>
<dbReference type="InParanoid" id="C5KK52"/>
<evidence type="ECO:0000256" key="4">
    <source>
        <dbReference type="ARBA" id="ARBA00022617"/>
    </source>
</evidence>
<evidence type="ECO:0000256" key="3">
    <source>
        <dbReference type="ARBA" id="ARBA00009295"/>
    </source>
</evidence>
<dbReference type="InterPro" id="IPR001199">
    <property type="entry name" value="Cyt_B5-like_heme/steroid-bd"/>
</dbReference>
<keyword evidence="16" id="KW-1185">Reference proteome</keyword>
<keyword evidence="5 13" id="KW-0812">Transmembrane</keyword>
<dbReference type="SUPFAM" id="SSF55856">
    <property type="entry name" value="Cytochrome b5-like heme/steroid binding domain"/>
    <property type="match status" value="1"/>
</dbReference>
<dbReference type="Gene3D" id="3.10.120.10">
    <property type="entry name" value="Cytochrome b5-like heme/steroid binding domain"/>
    <property type="match status" value="1"/>
</dbReference>
<feature type="transmembrane region" description="Helical" evidence="13">
    <location>
        <begin position="147"/>
        <end position="168"/>
    </location>
</feature>
<dbReference type="GO" id="GO:0016020">
    <property type="term" value="C:membrane"/>
    <property type="evidence" value="ECO:0007669"/>
    <property type="project" value="UniProtKB-SubCell"/>
</dbReference>
<evidence type="ECO:0000256" key="13">
    <source>
        <dbReference type="SAM" id="Phobius"/>
    </source>
</evidence>
<feature type="region of interest" description="Disordered" evidence="12">
    <location>
        <begin position="1"/>
        <end position="38"/>
    </location>
</feature>
<organism evidence="16">
    <name type="scientific">Perkinsus marinus (strain ATCC 50983 / TXsc)</name>
    <dbReference type="NCBI Taxonomy" id="423536"/>
    <lineage>
        <taxon>Eukaryota</taxon>
        <taxon>Sar</taxon>
        <taxon>Alveolata</taxon>
        <taxon>Perkinsozoa</taxon>
        <taxon>Perkinsea</taxon>
        <taxon>Perkinsida</taxon>
        <taxon>Perkinsidae</taxon>
        <taxon>Perkinsus</taxon>
    </lineage>
</organism>
<evidence type="ECO:0000256" key="11">
    <source>
        <dbReference type="ARBA" id="ARBA00023136"/>
    </source>
</evidence>
<dbReference type="Pfam" id="PF00173">
    <property type="entry name" value="Cyt-b5"/>
    <property type="match status" value="1"/>
</dbReference>
<evidence type="ECO:0000256" key="9">
    <source>
        <dbReference type="ARBA" id="ARBA00023004"/>
    </source>
</evidence>
<dbReference type="Pfam" id="PF00487">
    <property type="entry name" value="FA_desaturase"/>
    <property type="match status" value="1"/>
</dbReference>
<dbReference type="PANTHER" id="PTHR19353">
    <property type="entry name" value="FATTY ACID DESATURASE 2"/>
    <property type="match status" value="1"/>
</dbReference>
<comment type="similarity">
    <text evidence="3">Belongs to the fatty acid desaturase type 1 family.</text>
</comment>
<feature type="compositionally biased region" description="Low complexity" evidence="12">
    <location>
        <begin position="14"/>
        <end position="26"/>
    </location>
</feature>
<keyword evidence="10" id="KW-0443">Lipid metabolism</keyword>
<dbReference type="GO" id="GO:0016717">
    <property type="term" value="F:oxidoreductase activity, acting on paired donors, with oxidation of a pair of donors resulting in the reduction of molecular oxygen to two molecules of water"/>
    <property type="evidence" value="ECO:0007669"/>
    <property type="project" value="TreeGrafter"/>
</dbReference>
<dbReference type="PIRSF" id="PIRSF015921">
    <property type="entry name" value="FA_sphinglp_des"/>
    <property type="match status" value="1"/>
</dbReference>
<protein>
    <submittedName>
        <fullName evidence="15">Delta-5/delta-6 fatty acid desaturase, putative</fullName>
    </submittedName>
</protein>
<comment type="pathway">
    <text evidence="2">Lipid metabolism.</text>
</comment>
<evidence type="ECO:0000256" key="2">
    <source>
        <dbReference type="ARBA" id="ARBA00005189"/>
    </source>
</evidence>
<keyword evidence="4" id="KW-0349">Heme</keyword>
<evidence type="ECO:0000313" key="15">
    <source>
        <dbReference type="EMBL" id="EER14964.1"/>
    </source>
</evidence>
<dbReference type="InterPro" id="IPR005804">
    <property type="entry name" value="FA_desaturase_dom"/>
</dbReference>
<evidence type="ECO:0000256" key="10">
    <source>
        <dbReference type="ARBA" id="ARBA00023098"/>
    </source>
</evidence>
<keyword evidence="8" id="KW-0560">Oxidoreductase</keyword>
<dbReference type="EMBL" id="GG673688">
    <property type="protein sequence ID" value="EER14964.1"/>
    <property type="molecule type" value="Genomic_DNA"/>
</dbReference>
<accession>C5KK52</accession>
<proteinExistence type="inferred from homology"/>
<gene>
    <name evidence="15" type="ORF">Pmar_PMAR023288</name>
</gene>
<dbReference type="PANTHER" id="PTHR19353:SF30">
    <property type="entry name" value="DELTA 8-(E)-SPHINGOLIPID DESATURASE"/>
    <property type="match status" value="1"/>
</dbReference>
<dbReference type="RefSeq" id="XP_002783168.1">
    <property type="nucleotide sequence ID" value="XM_002783122.1"/>
</dbReference>
<evidence type="ECO:0000256" key="7">
    <source>
        <dbReference type="ARBA" id="ARBA00022989"/>
    </source>
</evidence>
<evidence type="ECO:0000256" key="1">
    <source>
        <dbReference type="ARBA" id="ARBA00004141"/>
    </source>
</evidence>
<keyword evidence="7 13" id="KW-1133">Transmembrane helix</keyword>
<comment type="subcellular location">
    <subcellularLocation>
        <location evidence="1">Membrane</location>
        <topology evidence="1">Multi-pass membrane protein</topology>
    </subcellularLocation>
</comment>
<keyword evidence="6" id="KW-0479">Metal-binding</keyword>
<keyword evidence="9" id="KW-0408">Iron</keyword>
<dbReference type="Proteomes" id="UP000007800">
    <property type="component" value="Unassembled WGS sequence"/>
</dbReference>
<evidence type="ECO:0000256" key="5">
    <source>
        <dbReference type="ARBA" id="ARBA00022692"/>
    </source>
</evidence>
<dbReference type="InterPro" id="IPR036400">
    <property type="entry name" value="Cyt_B5-like_heme/steroid_sf"/>
</dbReference>
<dbReference type="OMA" id="LYNCNYF"/>
<dbReference type="GO" id="GO:0006629">
    <property type="term" value="P:lipid metabolic process"/>
    <property type="evidence" value="ECO:0007669"/>
    <property type="project" value="UniProtKB-KW"/>
</dbReference>
<evidence type="ECO:0000256" key="12">
    <source>
        <dbReference type="SAM" id="MobiDB-lite"/>
    </source>
</evidence>
<evidence type="ECO:0000313" key="16">
    <source>
        <dbReference type="Proteomes" id="UP000007800"/>
    </source>
</evidence>
<sequence>MPGRTVASPPPSPASTASTEETVSPSQRFKRDTIGPEDTSEFTMDEVRRYGFIVIDNIIYNVTEWVAHGGHPGGEVLLSCLGRDVTSLFRGIHHPGIAKHYLPPLAIGRLKDPSIEDKAEADFAALERHVRRLGLYEQKVSYYFGRIAIVMAFLLLALTSLCLGWTMLGAIALGVSWQQGAFIAHDACHRGCGSGDGRSPSRIGWFIGSILFGISSSMWSEEHAAHHCFPRRPREDPQFNYLPTFLISRKELPYSNKWEELIAGVIVPVQHFVLAPVAMTIGRFNFYIISLIFSCKRALQYYIKGQSIPLHCCPLADLCGMSLFWLWYGCLLYQLVPPSDRLLFLLLSNCTAGVLHIQLLVSHLAVDCYHSDEEPGWFRLQCHTSRNVETRAHWLWGGLEYQIEHHLFPRLPRHALPAVQPFVMELCGKYGVPYRSEGEVKTLTLIFEDLRNLATVATEPV</sequence>
<reference evidence="15 16" key="1">
    <citation type="submission" date="2008-07" db="EMBL/GenBank/DDBJ databases">
        <authorList>
            <person name="El-Sayed N."/>
            <person name="Caler E."/>
            <person name="Inman J."/>
            <person name="Amedeo P."/>
            <person name="Hass B."/>
            <person name="Wortman J."/>
        </authorList>
    </citation>
    <scope>NUCLEOTIDE SEQUENCE [LARGE SCALE GENOMIC DNA]</scope>
    <source>
        <strain evidence="16">ATCC 50983 / TXsc</strain>
    </source>
</reference>
<dbReference type="OrthoDB" id="260091at2759"/>
<evidence type="ECO:0000256" key="8">
    <source>
        <dbReference type="ARBA" id="ARBA00023002"/>
    </source>
</evidence>
<evidence type="ECO:0000259" key="14">
    <source>
        <dbReference type="PROSITE" id="PS50255"/>
    </source>
</evidence>
<feature type="domain" description="Cytochrome b5 heme-binding" evidence="14">
    <location>
        <begin position="26"/>
        <end position="111"/>
    </location>
</feature>
<dbReference type="GeneID" id="9061849"/>
<dbReference type="InterPro" id="IPR012171">
    <property type="entry name" value="Fatty_acid_desaturase"/>
</dbReference>
<evidence type="ECO:0000256" key="6">
    <source>
        <dbReference type="ARBA" id="ARBA00022723"/>
    </source>
</evidence>
<dbReference type="PROSITE" id="PS50255">
    <property type="entry name" value="CYTOCHROME_B5_2"/>
    <property type="match status" value="1"/>
</dbReference>
<name>C5KK52_PERM5</name>
<dbReference type="SMART" id="SM01117">
    <property type="entry name" value="Cyt-b5"/>
    <property type="match status" value="1"/>
</dbReference>
<dbReference type="GO" id="GO:0046872">
    <property type="term" value="F:metal ion binding"/>
    <property type="evidence" value="ECO:0007669"/>
    <property type="project" value="UniProtKB-KW"/>
</dbReference>
<keyword evidence="11 13" id="KW-0472">Membrane</keyword>
<dbReference type="AlphaFoldDB" id="C5KK52"/>
<dbReference type="CDD" id="cd03506">
    <property type="entry name" value="Delta6-FADS-like"/>
    <property type="match status" value="1"/>
</dbReference>